<dbReference type="GO" id="GO:0008776">
    <property type="term" value="F:acetate kinase activity"/>
    <property type="evidence" value="ECO:0007669"/>
    <property type="project" value="UniProtKB-UniRule"/>
</dbReference>
<feature type="binding site" evidence="6">
    <location>
        <begin position="331"/>
        <end position="335"/>
    </location>
    <ligand>
        <name>ATP</name>
        <dbReference type="ChEBI" id="CHEBI:30616"/>
    </ligand>
</feature>
<dbReference type="NCBIfam" id="TIGR00016">
    <property type="entry name" value="ackA"/>
    <property type="match status" value="1"/>
</dbReference>
<feature type="binding site" evidence="6">
    <location>
        <begin position="283"/>
        <end position="285"/>
    </location>
    <ligand>
        <name>ATP</name>
        <dbReference type="ChEBI" id="CHEBI:30616"/>
    </ligand>
</feature>
<comment type="caution">
    <text evidence="8">The sequence shown here is derived from an EMBL/GenBank/DDBJ whole genome shotgun (WGS) entry which is preliminary data.</text>
</comment>
<feature type="binding site" evidence="6">
    <location>
        <position position="384"/>
    </location>
    <ligand>
        <name>Mg(2+)</name>
        <dbReference type="ChEBI" id="CHEBI:18420"/>
    </ligand>
</feature>
<comment type="subunit">
    <text evidence="6">Homodimer.</text>
</comment>
<gene>
    <name evidence="6" type="primary">ackA</name>
    <name evidence="8" type="ORF">LB941_08860</name>
</gene>
<sequence>MEKVIAINSGSSSLKFKLFMMPTEEVIASGKIERIGIQDSNIDIKYGLGRRYQATMEIANYKIAVAILMEMLIKLEIIRDYMEIDGVGHRVVAGGEYFKQSVIVDDEVVAKIAKIADLAPLHNPANLIGIKAFREALPYACSVAVFDTSFHQTMPAVNYVYSTPYEWYEKLGIRRYGAHGTSHRYVIKEAANLLNRPLEKLKLISCHLGAGASICAVKNGKSYNTSMGFTPLAGVTMATRSGDIDVSAVAYAMNQLNITSINDILDILNKKSGLLGISGVSSDSRDVSVAAKNGNERAQLAMDIFERTVLDYIGQYIAEMGGVDGIIFTAGIGENSSSVRARIVEKLAYMGIELDVQENNKRGINNIISTPNSNVTVMRVMTDEELMIARDVVNLKKQQ</sequence>
<dbReference type="Pfam" id="PF00871">
    <property type="entry name" value="Acetate_kinase"/>
    <property type="match status" value="1"/>
</dbReference>
<keyword evidence="2 6" id="KW-0808">Transferase</keyword>
<comment type="catalytic activity">
    <reaction evidence="6">
        <text>acetate + ATP = acetyl phosphate + ADP</text>
        <dbReference type="Rhea" id="RHEA:11352"/>
        <dbReference type="ChEBI" id="CHEBI:22191"/>
        <dbReference type="ChEBI" id="CHEBI:30089"/>
        <dbReference type="ChEBI" id="CHEBI:30616"/>
        <dbReference type="ChEBI" id="CHEBI:456216"/>
        <dbReference type="EC" id="2.7.2.1"/>
    </reaction>
</comment>
<dbReference type="GO" id="GO:0006085">
    <property type="term" value="P:acetyl-CoA biosynthetic process"/>
    <property type="evidence" value="ECO:0007669"/>
    <property type="project" value="UniProtKB-UniRule"/>
</dbReference>
<feature type="binding site" evidence="6">
    <location>
        <begin position="207"/>
        <end position="211"/>
    </location>
    <ligand>
        <name>ATP</name>
        <dbReference type="ChEBI" id="CHEBI:30616"/>
    </ligand>
</feature>
<keyword evidence="6" id="KW-0963">Cytoplasm</keyword>
<feature type="site" description="Transition state stabilizer" evidence="6">
    <location>
        <position position="240"/>
    </location>
</feature>
<dbReference type="PROSITE" id="PS01076">
    <property type="entry name" value="ACETATE_KINASE_2"/>
    <property type="match status" value="1"/>
</dbReference>
<evidence type="ECO:0000256" key="4">
    <source>
        <dbReference type="ARBA" id="ARBA00022777"/>
    </source>
</evidence>
<dbReference type="GO" id="GO:0000287">
    <property type="term" value="F:magnesium ion binding"/>
    <property type="evidence" value="ECO:0007669"/>
    <property type="project" value="UniProtKB-UniRule"/>
</dbReference>
<comment type="subcellular location">
    <subcellularLocation>
        <location evidence="6">Cytoplasm</location>
    </subcellularLocation>
</comment>
<evidence type="ECO:0000313" key="9">
    <source>
        <dbReference type="Proteomes" id="UP001139006"/>
    </source>
</evidence>
<dbReference type="HAMAP" id="MF_00020">
    <property type="entry name" value="Acetate_kinase"/>
    <property type="match status" value="1"/>
</dbReference>
<dbReference type="Gene3D" id="3.30.420.40">
    <property type="match status" value="2"/>
</dbReference>
<reference evidence="8 9" key="1">
    <citation type="journal article" date="2023" name="Int. J. Syst. Evol. Microbiol.">
        <title>Ligilactobacillus ubinensis sp. nov., a novel species isolated from the wild ferment of a durian fruit (Durio zibethinus).</title>
        <authorList>
            <person name="Heng Y.C."/>
            <person name="Menon N."/>
            <person name="Chen B."/>
            <person name="Loo B.Z.L."/>
            <person name="Wong G.W.J."/>
            <person name="Lim A.C.H."/>
            <person name="Silvaraju S."/>
            <person name="Kittelmann S."/>
        </authorList>
    </citation>
    <scope>NUCLEOTIDE SEQUENCE [LARGE SCALE GENOMIC DNA]</scope>
    <source>
        <strain evidence="8 9">WILCCON 0076</strain>
    </source>
</reference>
<evidence type="ECO:0000256" key="7">
    <source>
        <dbReference type="RuleBase" id="RU003835"/>
    </source>
</evidence>
<keyword evidence="6" id="KW-0479">Metal-binding</keyword>
<comment type="function">
    <text evidence="6">Catalyzes the formation of acetyl phosphate from acetate and ATP. Can also catalyze the reverse reaction.</text>
</comment>
<feature type="binding site" evidence="6">
    <location>
        <position position="8"/>
    </location>
    <ligand>
        <name>Mg(2+)</name>
        <dbReference type="ChEBI" id="CHEBI:18420"/>
    </ligand>
</feature>
<feature type="site" description="Transition state stabilizer" evidence="6">
    <location>
        <position position="179"/>
    </location>
</feature>
<evidence type="ECO:0000256" key="5">
    <source>
        <dbReference type="ARBA" id="ARBA00022840"/>
    </source>
</evidence>
<keyword evidence="9" id="KW-1185">Reference proteome</keyword>
<comment type="pathway">
    <text evidence="6">Metabolic intermediate biosynthesis; acetyl-CoA biosynthesis; acetyl-CoA from acetate: step 1/2.</text>
</comment>
<dbReference type="GO" id="GO:0005737">
    <property type="term" value="C:cytoplasm"/>
    <property type="evidence" value="ECO:0007669"/>
    <property type="project" value="UniProtKB-SubCell"/>
</dbReference>
<dbReference type="CDD" id="cd24010">
    <property type="entry name" value="ASKHA_NBD_AcK_PK"/>
    <property type="match status" value="1"/>
</dbReference>
<proteinExistence type="inferred from homology"/>
<evidence type="ECO:0000256" key="1">
    <source>
        <dbReference type="ARBA" id="ARBA00008748"/>
    </source>
</evidence>
<dbReference type="GO" id="GO:0006083">
    <property type="term" value="P:acetate metabolic process"/>
    <property type="evidence" value="ECO:0007669"/>
    <property type="project" value="TreeGrafter"/>
</dbReference>
<keyword evidence="6" id="KW-0460">Magnesium</keyword>
<evidence type="ECO:0000256" key="3">
    <source>
        <dbReference type="ARBA" id="ARBA00022741"/>
    </source>
</evidence>
<organism evidence="8 9">
    <name type="scientific">Ligilactobacillus ubinensis</name>
    <dbReference type="NCBI Taxonomy" id="2876789"/>
    <lineage>
        <taxon>Bacteria</taxon>
        <taxon>Bacillati</taxon>
        <taxon>Bacillota</taxon>
        <taxon>Bacilli</taxon>
        <taxon>Lactobacillales</taxon>
        <taxon>Lactobacillaceae</taxon>
        <taxon>Ligilactobacillus</taxon>
    </lineage>
</organism>
<evidence type="ECO:0000313" key="8">
    <source>
        <dbReference type="EMBL" id="MCP0887445.1"/>
    </source>
</evidence>
<keyword evidence="5 6" id="KW-0067">ATP-binding</keyword>
<dbReference type="EC" id="2.7.2.1" evidence="6"/>
<keyword evidence="3 6" id="KW-0547">Nucleotide-binding</keyword>
<dbReference type="AlphaFoldDB" id="A0A9X2JM96"/>
<dbReference type="PANTHER" id="PTHR21060">
    <property type="entry name" value="ACETATE KINASE"/>
    <property type="match status" value="1"/>
</dbReference>
<dbReference type="PIRSF" id="PIRSF000722">
    <property type="entry name" value="Acetate_prop_kin"/>
    <property type="match status" value="1"/>
</dbReference>
<feature type="binding site" evidence="6">
    <location>
        <position position="90"/>
    </location>
    <ligand>
        <name>substrate</name>
    </ligand>
</feature>
<dbReference type="InterPro" id="IPR000890">
    <property type="entry name" value="Aliphatic_acid_kin_short-chain"/>
</dbReference>
<dbReference type="PRINTS" id="PR00471">
    <property type="entry name" value="ACETATEKNASE"/>
</dbReference>
<evidence type="ECO:0000256" key="6">
    <source>
        <dbReference type="HAMAP-Rule" id="MF_00020"/>
    </source>
</evidence>
<comment type="similarity">
    <text evidence="1 6 7">Belongs to the acetokinase family.</text>
</comment>
<dbReference type="PROSITE" id="PS01075">
    <property type="entry name" value="ACETATE_KINASE_1"/>
    <property type="match status" value="1"/>
</dbReference>
<dbReference type="InterPro" id="IPR004372">
    <property type="entry name" value="Ac/propionate_kinase"/>
</dbReference>
<dbReference type="GO" id="GO:0005524">
    <property type="term" value="F:ATP binding"/>
    <property type="evidence" value="ECO:0007669"/>
    <property type="project" value="UniProtKB-KW"/>
</dbReference>
<keyword evidence="4 6" id="KW-0418">Kinase</keyword>
<feature type="binding site" evidence="6">
    <location>
        <position position="15"/>
    </location>
    <ligand>
        <name>ATP</name>
        <dbReference type="ChEBI" id="CHEBI:30616"/>
    </ligand>
</feature>
<accession>A0A9X2JM96</accession>
<comment type="cofactor">
    <cofactor evidence="6">
        <name>Mg(2+)</name>
        <dbReference type="ChEBI" id="CHEBI:18420"/>
    </cofactor>
    <cofactor evidence="6">
        <name>Mn(2+)</name>
        <dbReference type="ChEBI" id="CHEBI:29035"/>
    </cofactor>
    <text evidence="6">Mg(2+). Can also accept Mn(2+).</text>
</comment>
<dbReference type="InterPro" id="IPR023865">
    <property type="entry name" value="Aliphatic_acid_kinase_CS"/>
</dbReference>
<protein>
    <recommendedName>
        <fullName evidence="6">Acetate kinase</fullName>
        <ecNumber evidence="6">2.7.2.1</ecNumber>
    </recommendedName>
    <alternativeName>
        <fullName evidence="6">Acetokinase</fullName>
    </alternativeName>
</protein>
<dbReference type="Proteomes" id="UP001139006">
    <property type="component" value="Unassembled WGS sequence"/>
</dbReference>
<name>A0A9X2JM96_9LACO</name>
<dbReference type="RefSeq" id="WP_253361308.1">
    <property type="nucleotide sequence ID" value="NZ_JAIULA010000018.1"/>
</dbReference>
<evidence type="ECO:0000256" key="2">
    <source>
        <dbReference type="ARBA" id="ARBA00022679"/>
    </source>
</evidence>
<dbReference type="PANTHER" id="PTHR21060:SF15">
    <property type="entry name" value="ACETATE KINASE-RELATED"/>
    <property type="match status" value="1"/>
</dbReference>
<feature type="active site" description="Proton donor/acceptor" evidence="6">
    <location>
        <position position="147"/>
    </location>
</feature>
<dbReference type="SUPFAM" id="SSF53067">
    <property type="entry name" value="Actin-like ATPase domain"/>
    <property type="match status" value="2"/>
</dbReference>
<dbReference type="InterPro" id="IPR043129">
    <property type="entry name" value="ATPase_NBD"/>
</dbReference>
<dbReference type="EMBL" id="JAIULA010000018">
    <property type="protein sequence ID" value="MCP0887445.1"/>
    <property type="molecule type" value="Genomic_DNA"/>
</dbReference>